<dbReference type="AlphaFoldDB" id="A0A6A6PKH7"/>
<proteinExistence type="predicted"/>
<reference evidence="3" key="1">
    <citation type="journal article" date="2020" name="Stud. Mycol.">
        <title>101 Dothideomycetes genomes: a test case for predicting lifestyles and emergence of pathogens.</title>
        <authorList>
            <person name="Haridas S."/>
            <person name="Albert R."/>
            <person name="Binder M."/>
            <person name="Bloem J."/>
            <person name="Labutti K."/>
            <person name="Salamov A."/>
            <person name="Andreopoulos B."/>
            <person name="Baker S."/>
            <person name="Barry K."/>
            <person name="Bills G."/>
            <person name="Bluhm B."/>
            <person name="Cannon C."/>
            <person name="Castanera R."/>
            <person name="Culley D."/>
            <person name="Daum C."/>
            <person name="Ezra D."/>
            <person name="Gonzalez J."/>
            <person name="Henrissat B."/>
            <person name="Kuo A."/>
            <person name="Liang C."/>
            <person name="Lipzen A."/>
            <person name="Lutzoni F."/>
            <person name="Magnuson J."/>
            <person name="Mondo S."/>
            <person name="Nolan M."/>
            <person name="Ohm R."/>
            <person name="Pangilinan J."/>
            <person name="Park H.-J."/>
            <person name="Ramirez L."/>
            <person name="Alfaro M."/>
            <person name="Sun H."/>
            <person name="Tritt A."/>
            <person name="Yoshinaga Y."/>
            <person name="Zwiers L.-H."/>
            <person name="Turgeon B."/>
            <person name="Goodwin S."/>
            <person name="Spatafora J."/>
            <person name="Crous P."/>
            <person name="Grigoriev I."/>
        </authorList>
    </citation>
    <scope>NUCLEOTIDE SEQUENCE</scope>
    <source>
        <strain evidence="3">CBS 113389</strain>
    </source>
</reference>
<keyword evidence="1" id="KW-1133">Transmembrane helix</keyword>
<keyword evidence="1" id="KW-0472">Membrane</keyword>
<accession>A0A6A6PKH7</accession>
<dbReference type="GeneID" id="54472623"/>
<dbReference type="InterPro" id="IPR012349">
    <property type="entry name" value="Split_barrel_FMN-bd"/>
</dbReference>
<dbReference type="Pfam" id="PF01243">
    <property type="entry name" value="PNPOx_N"/>
    <property type="match status" value="1"/>
</dbReference>
<evidence type="ECO:0000313" key="4">
    <source>
        <dbReference type="Proteomes" id="UP000799767"/>
    </source>
</evidence>
<gene>
    <name evidence="3" type="ORF">BDY17DRAFT_256733</name>
</gene>
<dbReference type="InterPro" id="IPR011576">
    <property type="entry name" value="Pyridox_Oxase_N"/>
</dbReference>
<sequence length="288" mass="31666">MAVFYETIPQTLIEWILKQKLLWVATAPLSGAGHVNVSPKGGSYFGVIDEKTFWYMDLTGSGSETIAHLHEPGNGRITVMFNAFEGAPKIVRLWGHGKVLENGTKPFEEFIAEHNVKTIPGSRSIIIVDIHQVGSSCGFSVPFYDFKEFRPTLNDHFAKLDAKHKASGEVKDSMDHYWAYKNAWSVDGMPSMKRGQVMLKKHHVTPLKKMVGPMAPTHYQSGFGVPLSRVIMAVLLAFFLGLAVAVYAPVLITTLGYPIGTAPSGLKTLNSTRASFEDVAGLLWGNSK</sequence>
<feature type="transmembrane region" description="Helical" evidence="1">
    <location>
        <begin position="230"/>
        <end position="257"/>
    </location>
</feature>
<organism evidence="3 4">
    <name type="scientific">Neohortaea acidophila</name>
    <dbReference type="NCBI Taxonomy" id="245834"/>
    <lineage>
        <taxon>Eukaryota</taxon>
        <taxon>Fungi</taxon>
        <taxon>Dikarya</taxon>
        <taxon>Ascomycota</taxon>
        <taxon>Pezizomycotina</taxon>
        <taxon>Dothideomycetes</taxon>
        <taxon>Dothideomycetidae</taxon>
        <taxon>Mycosphaerellales</taxon>
        <taxon>Teratosphaeriaceae</taxon>
        <taxon>Neohortaea</taxon>
    </lineage>
</organism>
<dbReference type="SUPFAM" id="SSF50475">
    <property type="entry name" value="FMN-binding split barrel"/>
    <property type="match status" value="1"/>
</dbReference>
<dbReference type="Gene3D" id="2.30.110.10">
    <property type="entry name" value="Electron Transport, Fmn-binding Protein, Chain A"/>
    <property type="match status" value="1"/>
</dbReference>
<keyword evidence="4" id="KW-1185">Reference proteome</keyword>
<evidence type="ECO:0000313" key="3">
    <source>
        <dbReference type="EMBL" id="KAF2479777.1"/>
    </source>
</evidence>
<keyword evidence="1" id="KW-0812">Transmembrane</keyword>
<evidence type="ECO:0000259" key="2">
    <source>
        <dbReference type="Pfam" id="PF01243"/>
    </source>
</evidence>
<dbReference type="Proteomes" id="UP000799767">
    <property type="component" value="Unassembled WGS sequence"/>
</dbReference>
<dbReference type="PANTHER" id="PTHR39336">
    <property type="entry name" value="PYRIDOXAMINE PHOSPHATE OXIDASE FAMILY PROTEIN (AFU_ORTHOLOGUE AFUA_6G11440)"/>
    <property type="match status" value="1"/>
</dbReference>
<protein>
    <recommendedName>
        <fullName evidence="2">Pyridoxamine 5'-phosphate oxidase N-terminal domain-containing protein</fullName>
    </recommendedName>
</protein>
<dbReference type="EMBL" id="MU001641">
    <property type="protein sequence ID" value="KAF2479777.1"/>
    <property type="molecule type" value="Genomic_DNA"/>
</dbReference>
<dbReference type="OrthoDB" id="539398at2759"/>
<feature type="domain" description="Pyridoxamine 5'-phosphate oxidase N-terminal" evidence="2">
    <location>
        <begin position="12"/>
        <end position="135"/>
    </location>
</feature>
<dbReference type="PANTHER" id="PTHR39336:SF3">
    <property type="entry name" value="PYRIDOXAMINE PHOSPHATE OXIDASE"/>
    <property type="match status" value="1"/>
</dbReference>
<evidence type="ECO:0000256" key="1">
    <source>
        <dbReference type="SAM" id="Phobius"/>
    </source>
</evidence>
<dbReference type="RefSeq" id="XP_033586347.1">
    <property type="nucleotide sequence ID" value="XM_033731621.1"/>
</dbReference>
<name>A0A6A6PKH7_9PEZI</name>